<dbReference type="EMBL" id="CP000673">
    <property type="protein sequence ID" value="EDK34956.1"/>
    <property type="molecule type" value="Genomic_DNA"/>
</dbReference>
<organism evidence="1 2">
    <name type="scientific">Clostridium kluyveri (strain ATCC 8527 / DSM 555 / NBRC 12016 / NCIMB 10680 / K1)</name>
    <dbReference type="NCBI Taxonomy" id="431943"/>
    <lineage>
        <taxon>Bacteria</taxon>
        <taxon>Bacillati</taxon>
        <taxon>Bacillota</taxon>
        <taxon>Clostridia</taxon>
        <taxon>Eubacteriales</taxon>
        <taxon>Clostridiaceae</taxon>
        <taxon>Clostridium</taxon>
    </lineage>
</organism>
<dbReference type="HOGENOM" id="CLU_2648108_0_0_9"/>
<dbReference type="GO" id="GO:0003677">
    <property type="term" value="F:DNA binding"/>
    <property type="evidence" value="ECO:0007669"/>
    <property type="project" value="InterPro"/>
</dbReference>
<dbReference type="KEGG" id="ckl:CKL_2947"/>
<dbReference type="STRING" id="431943.CKL_2947"/>
<sequence length="76" mass="9048">MTKKAYLKEAAEELGFTYYQLRRMAKERKIPFLKSGNRYIFDIDLCNEYLKNEAMENMKQVQTVKQYGVLRKVSAD</sequence>
<evidence type="ECO:0008006" key="3">
    <source>
        <dbReference type="Google" id="ProtNLM"/>
    </source>
</evidence>
<accession>A5N1G0</accession>
<dbReference type="RefSeq" id="WP_012103290.1">
    <property type="nucleotide sequence ID" value="NC_009706.1"/>
</dbReference>
<dbReference type="NCBIfam" id="TIGR01764">
    <property type="entry name" value="excise"/>
    <property type="match status" value="1"/>
</dbReference>
<name>A5N1G0_CLOK5</name>
<gene>
    <name evidence="1" type="ordered locus">CKL_2947</name>
</gene>
<proteinExistence type="predicted"/>
<evidence type="ECO:0000313" key="1">
    <source>
        <dbReference type="EMBL" id="EDK34956.1"/>
    </source>
</evidence>
<dbReference type="AlphaFoldDB" id="A5N1G0"/>
<evidence type="ECO:0000313" key="2">
    <source>
        <dbReference type="Proteomes" id="UP000002411"/>
    </source>
</evidence>
<dbReference type="InterPro" id="IPR010093">
    <property type="entry name" value="SinI_DNA-bd"/>
</dbReference>
<protein>
    <recommendedName>
        <fullName evidence="3">Helix-turn-helix domain-containing protein</fullName>
    </recommendedName>
</protein>
<dbReference type="Proteomes" id="UP000002411">
    <property type="component" value="Chromosome"/>
</dbReference>
<keyword evidence="2" id="KW-1185">Reference proteome</keyword>
<dbReference type="eggNOG" id="ENOG5030HB7">
    <property type="taxonomic scope" value="Bacteria"/>
</dbReference>
<reference evidence="1 2" key="1">
    <citation type="journal article" date="2008" name="Proc. Natl. Acad. Sci. U.S.A.">
        <title>The genome of Clostridium kluyveri, a strict anaerobe with unique metabolic features.</title>
        <authorList>
            <person name="Seedorf H."/>
            <person name="Fricke W.F."/>
            <person name="Veith B."/>
            <person name="Brueggemann H."/>
            <person name="Liesegang H."/>
            <person name="Strittmatter A."/>
            <person name="Miethke M."/>
            <person name="Buckel W."/>
            <person name="Hinderberger J."/>
            <person name="Li F."/>
            <person name="Hagemeier C."/>
            <person name="Thauer R.K."/>
            <person name="Gottschalk G."/>
        </authorList>
    </citation>
    <scope>NUCLEOTIDE SEQUENCE [LARGE SCALE GENOMIC DNA]</scope>
    <source>
        <strain evidence="2">ATCC 8527 / DSM 555 / NCIMB 10680</strain>
    </source>
</reference>